<evidence type="ECO:0000259" key="1">
    <source>
        <dbReference type="Pfam" id="PF13490"/>
    </source>
</evidence>
<sequence length="86" mass="10360">MKEEFQKSPECSRLLDWIVDYLDGKVTEKMRQEIILHVQTCEHCARLLWGMKRIVRYCQMQTDCDVPLLAHQQLWEALICEFETEE</sequence>
<protein>
    <recommendedName>
        <fullName evidence="1">Putative zinc-finger domain-containing protein</fullName>
    </recommendedName>
</protein>
<evidence type="ECO:0000313" key="3">
    <source>
        <dbReference type="Proteomes" id="UP000215559"/>
    </source>
</evidence>
<feature type="domain" description="Putative zinc-finger" evidence="1">
    <location>
        <begin position="11"/>
        <end position="45"/>
    </location>
</feature>
<proteinExistence type="predicted"/>
<gene>
    <name evidence="2" type="ORF">CH330_05810</name>
</gene>
<dbReference type="Proteomes" id="UP000215559">
    <property type="component" value="Unassembled WGS sequence"/>
</dbReference>
<dbReference type="EMBL" id="NOZP01000106">
    <property type="protein sequence ID" value="OYD15392.1"/>
    <property type="molecule type" value="Genomic_DNA"/>
</dbReference>
<accession>A0A235BT90</accession>
<comment type="caution">
    <text evidence="2">The sequence shown here is derived from an EMBL/GenBank/DDBJ whole genome shotgun (WGS) entry which is preliminary data.</text>
</comment>
<dbReference type="InterPro" id="IPR027383">
    <property type="entry name" value="Znf_put"/>
</dbReference>
<evidence type="ECO:0000313" key="2">
    <source>
        <dbReference type="EMBL" id="OYD15392.1"/>
    </source>
</evidence>
<reference evidence="2 3" key="1">
    <citation type="submission" date="2017-07" db="EMBL/GenBank/DDBJ databases">
        <title>Recovery of genomes from metagenomes via a dereplication, aggregation, and scoring strategy.</title>
        <authorList>
            <person name="Sieber C.M."/>
            <person name="Probst A.J."/>
            <person name="Sharrar A."/>
            <person name="Thomas B.C."/>
            <person name="Hess M."/>
            <person name="Tringe S.G."/>
            <person name="Banfield J.F."/>
        </authorList>
    </citation>
    <scope>NUCLEOTIDE SEQUENCE [LARGE SCALE GENOMIC DNA]</scope>
    <source>
        <strain evidence="2">JGI_Cruoil_03_51_56</strain>
    </source>
</reference>
<name>A0A235BT90_UNCW3</name>
<organism evidence="2 3">
    <name type="scientific">candidate division WOR-3 bacterium JGI_Cruoil_03_51_56</name>
    <dbReference type="NCBI Taxonomy" id="1973747"/>
    <lineage>
        <taxon>Bacteria</taxon>
        <taxon>Bacteria division WOR-3</taxon>
    </lineage>
</organism>
<dbReference type="AlphaFoldDB" id="A0A235BT90"/>
<dbReference type="Pfam" id="PF13490">
    <property type="entry name" value="zf-HC2"/>
    <property type="match status" value="1"/>
</dbReference>